<dbReference type="PRINTS" id="PR00205">
    <property type="entry name" value="CADHERIN"/>
</dbReference>
<proteinExistence type="predicted"/>
<feature type="domain" description="Cadherin" evidence="13">
    <location>
        <begin position="62"/>
        <end position="122"/>
    </location>
</feature>
<dbReference type="Gene3D" id="2.60.40.60">
    <property type="entry name" value="Cadherins"/>
    <property type="match status" value="9"/>
</dbReference>
<evidence type="ECO:0000256" key="6">
    <source>
        <dbReference type="ARBA" id="ARBA00022889"/>
    </source>
</evidence>
<protein>
    <submittedName>
        <fullName evidence="14">Fat cadherin-related tumor suppressor-like</fullName>
    </submittedName>
</protein>
<dbReference type="SMART" id="SM00112">
    <property type="entry name" value="CA"/>
    <property type="match status" value="7"/>
</dbReference>
<feature type="domain" description="Cadherin" evidence="13">
    <location>
        <begin position="309"/>
        <end position="398"/>
    </location>
</feature>
<keyword evidence="15" id="KW-1185">Reference proteome</keyword>
<evidence type="ECO:0000256" key="9">
    <source>
        <dbReference type="ARBA" id="ARBA00023157"/>
    </source>
</evidence>
<feature type="domain" description="Cadherin" evidence="13">
    <location>
        <begin position="992"/>
        <end position="1136"/>
    </location>
</feature>
<keyword evidence="8" id="KW-0472">Membrane</keyword>
<dbReference type="GO" id="GO:0005509">
    <property type="term" value="F:calcium ion binding"/>
    <property type="evidence" value="ECO:0007669"/>
    <property type="project" value="UniProtKB-UniRule"/>
</dbReference>
<evidence type="ECO:0000256" key="7">
    <source>
        <dbReference type="ARBA" id="ARBA00022989"/>
    </source>
</evidence>
<dbReference type="AlphaFoldDB" id="A0A1V9XDI1"/>
<dbReference type="PANTHER" id="PTHR24026">
    <property type="entry name" value="FAT ATYPICAL CADHERIN-RELATED"/>
    <property type="match status" value="1"/>
</dbReference>
<keyword evidence="10" id="KW-0325">Glycoprotein</keyword>
<dbReference type="FunFam" id="2.60.40.60:FF:000015">
    <property type="entry name" value="FAT atypical cadherin 1"/>
    <property type="match status" value="1"/>
</dbReference>
<keyword evidence="4" id="KW-0677">Repeat</keyword>
<evidence type="ECO:0000256" key="2">
    <source>
        <dbReference type="ARBA" id="ARBA00022536"/>
    </source>
</evidence>
<dbReference type="InParanoid" id="A0A1V9XDI1"/>
<evidence type="ECO:0000256" key="1">
    <source>
        <dbReference type="ARBA" id="ARBA00004167"/>
    </source>
</evidence>
<dbReference type="GO" id="GO:0001736">
    <property type="term" value="P:establishment of planar polarity"/>
    <property type="evidence" value="ECO:0007669"/>
    <property type="project" value="UniProtKB-ARBA"/>
</dbReference>
<feature type="domain" description="Cadherin" evidence="13">
    <location>
        <begin position="399"/>
        <end position="511"/>
    </location>
</feature>
<dbReference type="FunFam" id="2.60.40.60:FF:000020">
    <property type="entry name" value="Dachsous cadherin-related 1b"/>
    <property type="match status" value="1"/>
</dbReference>
<evidence type="ECO:0000256" key="4">
    <source>
        <dbReference type="ARBA" id="ARBA00022737"/>
    </source>
</evidence>
<evidence type="ECO:0000313" key="14">
    <source>
        <dbReference type="EMBL" id="OQR71392.1"/>
    </source>
</evidence>
<comment type="caution">
    <text evidence="14">The sequence shown here is derived from an EMBL/GenBank/DDBJ whole genome shotgun (WGS) entry which is preliminary data.</text>
</comment>
<feature type="domain" description="Cadherin" evidence="13">
    <location>
        <begin position="888"/>
        <end position="991"/>
    </location>
</feature>
<dbReference type="GO" id="GO:0007163">
    <property type="term" value="P:establishment or maintenance of cell polarity"/>
    <property type="evidence" value="ECO:0007669"/>
    <property type="project" value="UniProtKB-ARBA"/>
</dbReference>
<keyword evidence="9" id="KW-1015">Disulfide bond</keyword>
<keyword evidence="7" id="KW-1133">Transmembrane helix</keyword>
<dbReference type="GO" id="GO:0048589">
    <property type="term" value="P:developmental growth"/>
    <property type="evidence" value="ECO:0007669"/>
    <property type="project" value="UniProtKB-ARBA"/>
</dbReference>
<dbReference type="GO" id="GO:0009887">
    <property type="term" value="P:animal organ morphogenesis"/>
    <property type="evidence" value="ECO:0007669"/>
    <property type="project" value="UniProtKB-ARBA"/>
</dbReference>
<dbReference type="GO" id="GO:0048731">
    <property type="term" value="P:system development"/>
    <property type="evidence" value="ECO:0007669"/>
    <property type="project" value="UniProtKB-ARBA"/>
</dbReference>
<feature type="domain" description="Cadherin" evidence="13">
    <location>
        <begin position="626"/>
        <end position="734"/>
    </location>
</feature>
<evidence type="ECO:0000259" key="13">
    <source>
        <dbReference type="PROSITE" id="PS50268"/>
    </source>
</evidence>
<reference evidence="14 15" key="1">
    <citation type="journal article" date="2017" name="Gigascience">
        <title>Draft genome of the honey bee ectoparasitic mite, Tropilaelaps mercedesae, is shaped by the parasitic life history.</title>
        <authorList>
            <person name="Dong X."/>
            <person name="Armstrong S.D."/>
            <person name="Xia D."/>
            <person name="Makepeace B.L."/>
            <person name="Darby A.C."/>
            <person name="Kadowaki T."/>
        </authorList>
    </citation>
    <scope>NUCLEOTIDE SEQUENCE [LARGE SCALE GENOMIC DNA]</scope>
    <source>
        <strain evidence="14">Wuxi-XJTLU</strain>
    </source>
</reference>
<organism evidence="14 15">
    <name type="scientific">Tropilaelaps mercedesae</name>
    <dbReference type="NCBI Taxonomy" id="418985"/>
    <lineage>
        <taxon>Eukaryota</taxon>
        <taxon>Metazoa</taxon>
        <taxon>Ecdysozoa</taxon>
        <taxon>Arthropoda</taxon>
        <taxon>Chelicerata</taxon>
        <taxon>Arachnida</taxon>
        <taxon>Acari</taxon>
        <taxon>Parasitiformes</taxon>
        <taxon>Mesostigmata</taxon>
        <taxon>Gamasina</taxon>
        <taxon>Dermanyssoidea</taxon>
        <taxon>Laelapidae</taxon>
        <taxon>Tropilaelaps</taxon>
    </lineage>
</organism>
<evidence type="ECO:0000256" key="12">
    <source>
        <dbReference type="SAM" id="MobiDB-lite"/>
    </source>
</evidence>
<feature type="non-terminal residue" evidence="14">
    <location>
        <position position="1183"/>
    </location>
</feature>
<gene>
    <name evidence="14" type="ORF">BIW11_03975</name>
</gene>
<dbReference type="STRING" id="418985.A0A1V9XDI1"/>
<evidence type="ECO:0000256" key="10">
    <source>
        <dbReference type="ARBA" id="ARBA00023180"/>
    </source>
</evidence>
<evidence type="ECO:0000256" key="11">
    <source>
        <dbReference type="PROSITE-ProRule" id="PRU00043"/>
    </source>
</evidence>
<dbReference type="Proteomes" id="UP000192247">
    <property type="component" value="Unassembled WGS sequence"/>
</dbReference>
<keyword evidence="2" id="KW-0245">EGF-like domain</keyword>
<dbReference type="EMBL" id="MNPL01014705">
    <property type="protein sequence ID" value="OQR71392.1"/>
    <property type="molecule type" value="Genomic_DNA"/>
</dbReference>
<dbReference type="PROSITE" id="PS00232">
    <property type="entry name" value="CADHERIN_1"/>
    <property type="match status" value="2"/>
</dbReference>
<dbReference type="FunFam" id="2.60.40.60:FF:000039">
    <property type="entry name" value="FAT atypical cadherin 3"/>
    <property type="match status" value="1"/>
</dbReference>
<dbReference type="Pfam" id="PF00028">
    <property type="entry name" value="Cadherin"/>
    <property type="match status" value="6"/>
</dbReference>
<dbReference type="GO" id="GO:0005886">
    <property type="term" value="C:plasma membrane"/>
    <property type="evidence" value="ECO:0007669"/>
    <property type="project" value="InterPro"/>
</dbReference>
<dbReference type="InterPro" id="IPR015919">
    <property type="entry name" value="Cadherin-like_sf"/>
</dbReference>
<feature type="region of interest" description="Disordered" evidence="12">
    <location>
        <begin position="196"/>
        <end position="222"/>
    </location>
</feature>
<evidence type="ECO:0000313" key="15">
    <source>
        <dbReference type="Proteomes" id="UP000192247"/>
    </source>
</evidence>
<keyword evidence="5 11" id="KW-0106">Calcium</keyword>
<dbReference type="CDD" id="cd11304">
    <property type="entry name" value="Cadherin_repeat"/>
    <property type="match status" value="9"/>
</dbReference>
<comment type="subcellular location">
    <subcellularLocation>
        <location evidence="1">Membrane</location>
        <topology evidence="1">Single-pass membrane protein</topology>
    </subcellularLocation>
</comment>
<dbReference type="OrthoDB" id="6252479at2759"/>
<evidence type="ECO:0000256" key="5">
    <source>
        <dbReference type="ARBA" id="ARBA00022837"/>
    </source>
</evidence>
<feature type="region of interest" description="Disordered" evidence="12">
    <location>
        <begin position="150"/>
        <end position="171"/>
    </location>
</feature>
<accession>A0A1V9XDI1</accession>
<evidence type="ECO:0000256" key="3">
    <source>
        <dbReference type="ARBA" id="ARBA00022692"/>
    </source>
</evidence>
<feature type="domain" description="Cadherin" evidence="13">
    <location>
        <begin position="513"/>
        <end position="619"/>
    </location>
</feature>
<name>A0A1V9XDI1_9ACAR</name>
<feature type="domain" description="Cadherin" evidence="13">
    <location>
        <begin position="783"/>
        <end position="887"/>
    </location>
</feature>
<dbReference type="FunFam" id="2.60.40.60:FF:000081">
    <property type="entry name" value="protocadherin Fat 4"/>
    <property type="match status" value="1"/>
</dbReference>
<dbReference type="FunFam" id="2.60.40.60:FF:000066">
    <property type="entry name" value="FAT atypical cadherin 1"/>
    <property type="match status" value="1"/>
</dbReference>
<evidence type="ECO:0000256" key="8">
    <source>
        <dbReference type="ARBA" id="ARBA00023136"/>
    </source>
</evidence>
<dbReference type="SUPFAM" id="SSF49313">
    <property type="entry name" value="Cadherin-like"/>
    <property type="match status" value="9"/>
</dbReference>
<dbReference type="PROSITE" id="PS50268">
    <property type="entry name" value="CADHERIN_2"/>
    <property type="match status" value="8"/>
</dbReference>
<dbReference type="InterPro" id="IPR020894">
    <property type="entry name" value="Cadherin_CS"/>
</dbReference>
<dbReference type="InterPro" id="IPR002126">
    <property type="entry name" value="Cadherin-like_dom"/>
</dbReference>
<keyword evidence="6" id="KW-0130">Cell adhesion</keyword>
<dbReference type="GO" id="GO:0007156">
    <property type="term" value="P:homophilic cell adhesion via plasma membrane adhesion molecules"/>
    <property type="evidence" value="ECO:0007669"/>
    <property type="project" value="InterPro"/>
</dbReference>
<keyword evidence="3" id="KW-0812">Transmembrane</keyword>
<dbReference type="PANTHER" id="PTHR24026:SF136">
    <property type="entry name" value="PROTOCADHERIN-23"/>
    <property type="match status" value="1"/>
</dbReference>
<sequence>MRDATGVDSVQIYNLISLYLAIGQKRPYLDVVVAQSTLISARLNLACLSATEWRRGGHRRYDPDQGVNGEIYYNLAEPSQQFAIHPTLGSISLTRPLDFRRERVINLTVEARDRGPKLGTGPCAARPNAASRRLTGDVAARLDFPRENSGGRLRRALESTGEAISGGGDHLTTERSFRTSVLRVAWPLETDHLPPPWRRLRRPRAAPNSPEQSSSPRPGVGGDSSNRLKWLCRVFCACLFRCFRLSNRNVVVRVTFFCASPILDTVIKASTAKVTINVLPANRHKPRIVVKNLQSYIEHGVGPETWAVVQVTDDDTGPNGHIGGLAITDGDLDGQFRVHNVGPGEYNVDFDPRNGATGESRGYNLTLRAWDKGTPSLFSDQSVFIRVSPSLGAITPVFDKDDDDVQIQEVAPPNSPIVRVSAHLPHEESHNDVIVYRVETGDEDGVFDINPKTGQISTKRWLDRETRRYYSLTVSATNTKSRSTRHRTGAAVATTIVNINVLDCNDNAPRFNTSIQSVVIIDENVPVGTKVVTVSATDADDGENGYVSYALANTNKVPFKISPFTGVVTTSEVIDYESMSTSYYMLRIRAIDWGSPFQRQSEVTVRVQVRDLNDHRPQFEKVDCAVSVNSQTPIGTAILTLSAIDLDLRDLVTYRMEPASEHQCFSLDPQSGILSVACDASELVDLDDVTLNVSATDGEHFADSMHVKVKIDKYSQDRNHLLKSRKDERWKPHVECREAGLTKRLKEFLLARGSADRGGGADHTDDAVVSHSFFENRFAPEFPKASVEISVNESLPTGSVLARLRAKDADHGYNGQLVYVVASGDDDSCFQMDLYRGNLILVEPLDRERTPKYVLNVTVYDLGEPKKSAWMTAVIYVLDVNDNVPVFEKPQYKFKISEAVSKGALVAKLRATDADDGDNARIRYRLASETHDFTVDEKSGILIVQHSLDRERQAEYNLMVKATDSSLDIPLTGTTMVNIQVQDVNDEPPQFTLKSYATRVREDLPKGTVIMTMSAQDPDLEDGGKVNYQMMNKDLKHLFDIDAETGIVRLIGELDFEKKARLSAQFLSRSEISDLCLPAYTHSVVHTFSIERRYSTPNARAEPVASDSGEPKPLHTDGFLVVELEDVNENRHAPKFADVVVQAAVDENLPIGAFVLNVSATDDDDPSKLDGMVTYRIIGGDGL</sequence>